<evidence type="ECO:0000256" key="10">
    <source>
        <dbReference type="ARBA" id="ARBA00023237"/>
    </source>
</evidence>
<evidence type="ECO:0000259" key="14">
    <source>
        <dbReference type="Pfam" id="PF00593"/>
    </source>
</evidence>
<feature type="domain" description="TonB-dependent receptor-like beta-barrel" evidence="14">
    <location>
        <begin position="294"/>
        <end position="797"/>
    </location>
</feature>
<keyword evidence="16" id="KW-0675">Receptor</keyword>
<keyword evidence="10 11" id="KW-0998">Cell outer membrane</keyword>
<reference evidence="16" key="1">
    <citation type="submission" date="2019-02" db="EMBL/GenBank/DDBJ databases">
        <authorList>
            <person name="Li S.-H."/>
        </authorList>
    </citation>
    <scope>NUCLEOTIDE SEQUENCE</scope>
    <source>
        <strain evidence="16">IMCC8485</strain>
    </source>
</reference>
<organism evidence="16 17">
    <name type="scientific">Candidatus Seongchinamella marina</name>
    <dbReference type="NCBI Taxonomy" id="2518990"/>
    <lineage>
        <taxon>Bacteria</taxon>
        <taxon>Pseudomonadati</taxon>
        <taxon>Pseudomonadota</taxon>
        <taxon>Gammaproteobacteria</taxon>
        <taxon>Cellvibrionales</taxon>
        <taxon>Halieaceae</taxon>
        <taxon>Seongchinamella</taxon>
    </lineage>
</organism>
<evidence type="ECO:0000256" key="4">
    <source>
        <dbReference type="ARBA" id="ARBA00022496"/>
    </source>
</evidence>
<evidence type="ECO:0000256" key="3">
    <source>
        <dbReference type="ARBA" id="ARBA00022452"/>
    </source>
</evidence>
<evidence type="ECO:0000256" key="1">
    <source>
        <dbReference type="ARBA" id="ARBA00004571"/>
    </source>
</evidence>
<dbReference type="RefSeq" id="WP_279254033.1">
    <property type="nucleotide sequence ID" value="NZ_SHNP01000007.1"/>
</dbReference>
<dbReference type="PROSITE" id="PS52016">
    <property type="entry name" value="TONB_DEPENDENT_REC_3"/>
    <property type="match status" value="1"/>
</dbReference>
<protein>
    <submittedName>
        <fullName evidence="16">TonB-dependent receptor</fullName>
    </submittedName>
</protein>
<evidence type="ECO:0000256" key="2">
    <source>
        <dbReference type="ARBA" id="ARBA00022448"/>
    </source>
</evidence>
<gene>
    <name evidence="16" type="ORF">EYC87_17575</name>
</gene>
<feature type="signal peptide" evidence="13">
    <location>
        <begin position="1"/>
        <end position="22"/>
    </location>
</feature>
<keyword evidence="9 11" id="KW-0472">Membrane</keyword>
<evidence type="ECO:0000313" key="16">
    <source>
        <dbReference type="EMBL" id="MCX2975394.1"/>
    </source>
</evidence>
<dbReference type="PANTHER" id="PTHR32552">
    <property type="entry name" value="FERRICHROME IRON RECEPTOR-RELATED"/>
    <property type="match status" value="1"/>
</dbReference>
<dbReference type="PANTHER" id="PTHR32552:SF81">
    <property type="entry name" value="TONB-DEPENDENT OUTER MEMBRANE RECEPTOR"/>
    <property type="match status" value="1"/>
</dbReference>
<dbReference type="InterPro" id="IPR012910">
    <property type="entry name" value="Plug_dom"/>
</dbReference>
<keyword evidence="4" id="KW-0410">Iron transport</keyword>
<comment type="similarity">
    <text evidence="11 12">Belongs to the TonB-dependent receptor family.</text>
</comment>
<dbReference type="InterPro" id="IPR039426">
    <property type="entry name" value="TonB-dep_rcpt-like"/>
</dbReference>
<keyword evidence="7" id="KW-0406">Ion transport</keyword>
<dbReference type="EMBL" id="SHNP01000007">
    <property type="protein sequence ID" value="MCX2975394.1"/>
    <property type="molecule type" value="Genomic_DNA"/>
</dbReference>
<dbReference type="Pfam" id="PF07715">
    <property type="entry name" value="Plug"/>
    <property type="match status" value="1"/>
</dbReference>
<name>A0ABT3SZV6_9GAMM</name>
<accession>A0ABT3SZV6</accession>
<keyword evidence="17" id="KW-1185">Reference proteome</keyword>
<dbReference type="InterPro" id="IPR000531">
    <property type="entry name" value="Beta-barrel_TonB"/>
</dbReference>
<proteinExistence type="inferred from homology"/>
<keyword evidence="5 11" id="KW-0812">Transmembrane</keyword>
<dbReference type="InterPro" id="IPR036942">
    <property type="entry name" value="Beta-barrel_TonB_sf"/>
</dbReference>
<comment type="caution">
    <text evidence="16">The sequence shown here is derived from an EMBL/GenBank/DDBJ whole genome shotgun (WGS) entry which is preliminary data.</text>
</comment>
<evidence type="ECO:0000256" key="7">
    <source>
        <dbReference type="ARBA" id="ARBA00023065"/>
    </source>
</evidence>
<evidence type="ECO:0000256" key="11">
    <source>
        <dbReference type="PROSITE-ProRule" id="PRU01360"/>
    </source>
</evidence>
<keyword evidence="3 11" id="KW-1134">Transmembrane beta strand</keyword>
<keyword evidence="8 12" id="KW-0798">TonB box</keyword>
<keyword evidence="6" id="KW-0408">Iron</keyword>
<evidence type="ECO:0000256" key="12">
    <source>
        <dbReference type="RuleBase" id="RU003357"/>
    </source>
</evidence>
<evidence type="ECO:0000256" key="8">
    <source>
        <dbReference type="ARBA" id="ARBA00023077"/>
    </source>
</evidence>
<evidence type="ECO:0000256" key="6">
    <source>
        <dbReference type="ARBA" id="ARBA00023004"/>
    </source>
</evidence>
<keyword evidence="13" id="KW-0732">Signal</keyword>
<dbReference type="Proteomes" id="UP001143307">
    <property type="component" value="Unassembled WGS sequence"/>
</dbReference>
<feature type="chain" id="PRO_5047255129" evidence="13">
    <location>
        <begin position="23"/>
        <end position="834"/>
    </location>
</feature>
<evidence type="ECO:0000256" key="5">
    <source>
        <dbReference type="ARBA" id="ARBA00022692"/>
    </source>
</evidence>
<dbReference type="Pfam" id="PF00593">
    <property type="entry name" value="TonB_dep_Rec_b-barrel"/>
    <property type="match status" value="1"/>
</dbReference>
<dbReference type="SUPFAM" id="SSF56935">
    <property type="entry name" value="Porins"/>
    <property type="match status" value="1"/>
</dbReference>
<evidence type="ECO:0000313" key="17">
    <source>
        <dbReference type="Proteomes" id="UP001143307"/>
    </source>
</evidence>
<dbReference type="Gene3D" id="2.40.170.20">
    <property type="entry name" value="TonB-dependent receptor, beta-barrel domain"/>
    <property type="match status" value="1"/>
</dbReference>
<evidence type="ECO:0000259" key="15">
    <source>
        <dbReference type="Pfam" id="PF07715"/>
    </source>
</evidence>
<sequence>MYKNRMLATISPSALCSAIAAASTSMVALPSAAQIVGLEEVIVTARKRQETLLDAPLAVTAFSGDQLRAEGLRNLSDLARVVPNLDVATDAQAQIYIRGVGARNPGINYDSGVGIYVDGAYLSRMQGGLLDNVDLASVQVVRGPQGTLFGKNTTGGAIIYTTNRPVDGWEGDFEVRVGNYDRQDFKGTVNVPLIEGTLNSRLSAWSVHRDGYIDNEWDDSERNEEDRVGGQGQLRWLPTDAVTIDLNLSYSETDQAGFGQDCNPIDQPGAGFLAEQLAPLLLETTGKTYAEHCADNGALGKDDVINDYFTPDTKEEIWQGIATLEWELSDSLSFKSISAWRDIESEGPTDVDAVGIALLTAGASTPATDGFQTDIFSQEFQLTGSTLNDKLSFATGLYYFEENGTVNLASGQGPLSADRFPGAPFPLPGDTNFLFYNFSLLDTETDNESMAAYVQFDWDLADQWTVSAGIRYTDETREFRRTRLVPDATVGNPPAQPLGGVIGGEVSAWLLPGGIETFNIAHDWIASIDPQNDQTVSVDSDDWTPMVSLGYSFENIGWVDNGNAYLTYSEGFLSGGVSEQLDPVSGELGTFKPEEVKNYELGVKLVALDNTLSINTALFYMDYTDRQLTSVKLNPTTGAPQGTAINAAESSVMGLEIETVWLPLSNLELTANLTLNDGDIDEFDDTQILGGGAGNELGLDCIELDTAPLEVCSIDRSDEDLPRLPEYSYTLGARMDFSVAGGTLTPQISYNYRDSVEYCQDRGSCVSGAYNQDRENLSASLTWSNETWRIRLWGNNLTDDRYISGGQFVTDTLGSIAGHYNAPRTYGADLGFKF</sequence>
<evidence type="ECO:0000256" key="9">
    <source>
        <dbReference type="ARBA" id="ARBA00023136"/>
    </source>
</evidence>
<evidence type="ECO:0000256" key="13">
    <source>
        <dbReference type="SAM" id="SignalP"/>
    </source>
</evidence>
<feature type="domain" description="TonB-dependent receptor plug" evidence="15">
    <location>
        <begin position="52"/>
        <end position="157"/>
    </location>
</feature>
<comment type="subcellular location">
    <subcellularLocation>
        <location evidence="1 11">Cell outer membrane</location>
        <topology evidence="1 11">Multi-pass membrane protein</topology>
    </subcellularLocation>
</comment>
<keyword evidence="2 11" id="KW-0813">Transport</keyword>